<evidence type="ECO:0000256" key="1">
    <source>
        <dbReference type="SAM" id="MobiDB-lite"/>
    </source>
</evidence>
<comment type="caution">
    <text evidence="2">The sequence shown here is derived from an EMBL/GenBank/DDBJ whole genome shotgun (WGS) entry which is preliminary data.</text>
</comment>
<feature type="compositionally biased region" description="Low complexity" evidence="1">
    <location>
        <begin position="187"/>
        <end position="205"/>
    </location>
</feature>
<dbReference type="Pfam" id="PF06693">
    <property type="entry name" value="DUF1190"/>
    <property type="match status" value="1"/>
</dbReference>
<protein>
    <recommendedName>
        <fullName evidence="4">DUF1190 domain-containing protein</fullName>
    </recommendedName>
</protein>
<dbReference type="STRING" id="56804.BAE46_06130"/>
<gene>
    <name evidence="2" type="ORF">GPUN_1235</name>
</gene>
<dbReference type="eggNOG" id="COG5463">
    <property type="taxonomic scope" value="Bacteria"/>
</dbReference>
<evidence type="ECO:0000313" key="3">
    <source>
        <dbReference type="Proteomes" id="UP000053586"/>
    </source>
</evidence>
<dbReference type="PROSITE" id="PS51257">
    <property type="entry name" value="PROKAR_LIPOPROTEIN"/>
    <property type="match status" value="1"/>
</dbReference>
<accession>H5TAN2</accession>
<proteinExistence type="predicted"/>
<sequence>MKRSSILDLSALRKRTRIFVLAPISLAVMAGCSGGGQNEQVAFVTSVDNCASSTKLSVIECQAAYEEAVKEAESTAPRYQYQRDCQAEFGNCENRGGFFVPFMAGYIVSNIVSDSMERKHRFTNSHPSYMYRGPGQFRNKIMTSDGFVVGSPGQSSYRVPRDALKPKPAVTRTISRGGFGATASAKSNWGSSRATSRSSSRGWGG</sequence>
<reference evidence="2 3" key="1">
    <citation type="journal article" date="2012" name="J. Bacteriol.">
        <title>Genome sequence of proteorhodopsin-containing sea ice bacterium Glaciecola punicea ACAM 611T.</title>
        <authorList>
            <person name="Qin Q.-L."/>
            <person name="Xie B.-B."/>
            <person name="Shu Y.-L."/>
            <person name="Rong J.-C."/>
            <person name="Zhao D.-L."/>
            <person name="Zhang X.-Y."/>
            <person name="Chen X.-L."/>
            <person name="Zhou B.-C."/>
            <person name="Zhanga Y.-Z."/>
        </authorList>
    </citation>
    <scope>NUCLEOTIDE SEQUENCE [LARGE SCALE GENOMIC DNA]</scope>
    <source>
        <strain evidence="2 3">ACAM 611</strain>
    </source>
</reference>
<dbReference type="AlphaFoldDB" id="H5TAN2"/>
<dbReference type="RefSeq" id="WP_006004372.1">
    <property type="nucleotide sequence ID" value="NZ_BAET01000012.1"/>
</dbReference>
<reference evidence="2 3" key="2">
    <citation type="journal article" date="2017" name="Antonie Van Leeuwenhoek">
        <title>Rhizobium rhizosphaerae sp. nov., a novel species isolated from rice rhizosphere.</title>
        <authorList>
            <person name="Zhao J.J."/>
            <person name="Zhang J."/>
            <person name="Zhang R.J."/>
            <person name="Zhang C.W."/>
            <person name="Yin H.Q."/>
            <person name="Zhang X.X."/>
        </authorList>
    </citation>
    <scope>NUCLEOTIDE SEQUENCE [LARGE SCALE GENOMIC DNA]</scope>
    <source>
        <strain evidence="2 3">ACAM 611</strain>
    </source>
</reference>
<evidence type="ECO:0008006" key="4">
    <source>
        <dbReference type="Google" id="ProtNLM"/>
    </source>
</evidence>
<feature type="region of interest" description="Disordered" evidence="1">
    <location>
        <begin position="174"/>
        <end position="205"/>
    </location>
</feature>
<name>H5TAN2_9ALTE</name>
<dbReference type="OrthoDB" id="5903948at2"/>
<evidence type="ECO:0000313" key="2">
    <source>
        <dbReference type="EMBL" id="GAB55359.1"/>
    </source>
</evidence>
<dbReference type="EMBL" id="BAET01000012">
    <property type="protein sequence ID" value="GAB55359.1"/>
    <property type="molecule type" value="Genomic_DNA"/>
</dbReference>
<dbReference type="InterPro" id="IPR009576">
    <property type="entry name" value="Biofilm_formation_YgiB"/>
</dbReference>
<dbReference type="Proteomes" id="UP000053586">
    <property type="component" value="Unassembled WGS sequence"/>
</dbReference>
<keyword evidence="3" id="KW-1185">Reference proteome</keyword>
<organism evidence="2 3">
    <name type="scientific">Glaciecola punicea ACAM 611</name>
    <dbReference type="NCBI Taxonomy" id="1121923"/>
    <lineage>
        <taxon>Bacteria</taxon>
        <taxon>Pseudomonadati</taxon>
        <taxon>Pseudomonadota</taxon>
        <taxon>Gammaproteobacteria</taxon>
        <taxon>Alteromonadales</taxon>
        <taxon>Alteromonadaceae</taxon>
        <taxon>Glaciecola</taxon>
    </lineage>
</organism>